<accession>A0A1E3HHM0</accession>
<protein>
    <submittedName>
        <fullName evidence="2">Uncharacterized protein</fullName>
    </submittedName>
</protein>
<evidence type="ECO:0000256" key="1">
    <source>
        <dbReference type="SAM" id="MobiDB-lite"/>
    </source>
</evidence>
<dbReference type="RefSeq" id="XP_018991384.1">
    <property type="nucleotide sequence ID" value="XM_019140233.1"/>
</dbReference>
<name>A0A1E3HHM0_9TREE</name>
<comment type="caution">
    <text evidence="2">The sequence shown here is derived from an EMBL/GenBank/DDBJ whole genome shotgun (WGS) entry which is preliminary data.</text>
</comment>
<dbReference type="EMBL" id="AWGJ01000009">
    <property type="protein sequence ID" value="ODN75853.1"/>
    <property type="molecule type" value="Genomic_DNA"/>
</dbReference>
<dbReference type="Proteomes" id="UP000094065">
    <property type="component" value="Unassembled WGS sequence"/>
</dbReference>
<dbReference type="AlphaFoldDB" id="A0A1E3HHM0"/>
<evidence type="ECO:0000313" key="2">
    <source>
        <dbReference type="EMBL" id="ODN75853.1"/>
    </source>
</evidence>
<sequence length="224" mass="25222">MTLPCSGEISMHHRRTIRFITPIDTTANVMSRHAHFTPSTYTSDSSHNGNANHHCDSYNRPAYHTNPTPVFYDNPEGGFLKRDSHRPPHYPSVRDPHSTQVYYDNPEGGFITADSTLPPPNNAHMYTTHYIPLLGHAHPRPHPYTPSQPLQDLGFGPTPLFGWGSVTPLTGGHTYGQPKYLRYQKPDHRRFCYSVGKADVPYASLPGGPLWGYPAHMAEQLVRR</sequence>
<evidence type="ECO:0000313" key="3">
    <source>
        <dbReference type="Proteomes" id="UP000094065"/>
    </source>
</evidence>
<keyword evidence="3" id="KW-1185">Reference proteome</keyword>
<feature type="region of interest" description="Disordered" evidence="1">
    <location>
        <begin position="40"/>
        <end position="60"/>
    </location>
</feature>
<organism evidence="2 3">
    <name type="scientific">Cryptococcus amylolentus CBS 6039</name>
    <dbReference type="NCBI Taxonomy" id="1295533"/>
    <lineage>
        <taxon>Eukaryota</taxon>
        <taxon>Fungi</taxon>
        <taxon>Dikarya</taxon>
        <taxon>Basidiomycota</taxon>
        <taxon>Agaricomycotina</taxon>
        <taxon>Tremellomycetes</taxon>
        <taxon>Tremellales</taxon>
        <taxon>Cryptococcaceae</taxon>
        <taxon>Cryptococcus</taxon>
    </lineage>
</organism>
<reference evidence="2 3" key="1">
    <citation type="submission" date="2016-06" db="EMBL/GenBank/DDBJ databases">
        <title>Evolution of pathogenesis and genome organization in the Tremellales.</title>
        <authorList>
            <person name="Cuomo C."/>
            <person name="Litvintseva A."/>
            <person name="Heitman J."/>
            <person name="Chen Y."/>
            <person name="Sun S."/>
            <person name="Springer D."/>
            <person name="Dromer F."/>
            <person name="Young S."/>
            <person name="Zeng Q."/>
            <person name="Chapman S."/>
            <person name="Gujja S."/>
            <person name="Saif S."/>
            <person name="Birren B."/>
        </authorList>
    </citation>
    <scope>NUCLEOTIDE SEQUENCE [LARGE SCALE GENOMIC DNA]</scope>
    <source>
        <strain evidence="2 3">CBS 6039</strain>
    </source>
</reference>
<proteinExistence type="predicted"/>
<dbReference type="OrthoDB" id="2576523at2759"/>
<feature type="compositionally biased region" description="Polar residues" evidence="1">
    <location>
        <begin position="40"/>
        <end position="51"/>
    </location>
</feature>
<gene>
    <name evidence="2" type="ORF">L202_05845</name>
</gene>
<dbReference type="GeneID" id="30157154"/>